<dbReference type="InterPro" id="IPR050431">
    <property type="entry name" value="Adaptor_comp_med_subunit"/>
</dbReference>
<keyword evidence="9" id="KW-0168">Coated pit</keyword>
<dbReference type="InterPro" id="IPR001392">
    <property type="entry name" value="Clathrin_mu"/>
</dbReference>
<evidence type="ECO:0000256" key="5">
    <source>
        <dbReference type="ARBA" id="ARBA00022475"/>
    </source>
</evidence>
<evidence type="ECO:0000256" key="6">
    <source>
        <dbReference type="ARBA" id="ARBA00022583"/>
    </source>
</evidence>
<evidence type="ECO:0000256" key="7">
    <source>
        <dbReference type="ARBA" id="ARBA00022927"/>
    </source>
</evidence>
<keyword evidence="14" id="KW-1185">Reference proteome</keyword>
<dbReference type="PROSITE" id="PS51072">
    <property type="entry name" value="MHD"/>
    <property type="match status" value="1"/>
</dbReference>
<organism evidence="13 14">
    <name type="scientific">Lachancea quebecensis</name>
    <dbReference type="NCBI Taxonomy" id="1654605"/>
    <lineage>
        <taxon>Eukaryota</taxon>
        <taxon>Fungi</taxon>
        <taxon>Dikarya</taxon>
        <taxon>Ascomycota</taxon>
        <taxon>Saccharomycotina</taxon>
        <taxon>Saccharomycetes</taxon>
        <taxon>Saccharomycetales</taxon>
        <taxon>Saccharomycetaceae</taxon>
        <taxon>Lachancea</taxon>
    </lineage>
</organism>
<evidence type="ECO:0000256" key="4">
    <source>
        <dbReference type="ARBA" id="ARBA00022448"/>
    </source>
</evidence>
<evidence type="ECO:0000256" key="2">
    <source>
        <dbReference type="ARBA" id="ARBA00004236"/>
    </source>
</evidence>
<evidence type="ECO:0000256" key="3">
    <source>
        <dbReference type="ARBA" id="ARBA00004277"/>
    </source>
</evidence>
<keyword evidence="7 11" id="KW-0653">Protein transport</keyword>
<dbReference type="GO" id="GO:0005905">
    <property type="term" value="C:clathrin-coated pit"/>
    <property type="evidence" value="ECO:0007669"/>
    <property type="project" value="UniProtKB-KW"/>
</dbReference>
<dbReference type="GO" id="GO:0005886">
    <property type="term" value="C:plasma membrane"/>
    <property type="evidence" value="ECO:0007669"/>
    <property type="project" value="UniProtKB-SubCell"/>
</dbReference>
<dbReference type="GO" id="GO:0006897">
    <property type="term" value="P:endocytosis"/>
    <property type="evidence" value="ECO:0007669"/>
    <property type="project" value="UniProtKB-KW"/>
</dbReference>
<dbReference type="GO" id="GO:0006886">
    <property type="term" value="P:intracellular protein transport"/>
    <property type="evidence" value="ECO:0007669"/>
    <property type="project" value="UniProtKB-UniRule"/>
</dbReference>
<dbReference type="EMBL" id="LN890534">
    <property type="protein sequence ID" value="CUS24614.1"/>
    <property type="molecule type" value="Genomic_DNA"/>
</dbReference>
<evidence type="ECO:0000256" key="11">
    <source>
        <dbReference type="PIRNR" id="PIRNR005992"/>
    </source>
</evidence>
<dbReference type="GO" id="GO:0030659">
    <property type="term" value="C:cytoplasmic vesicle membrane"/>
    <property type="evidence" value="ECO:0007669"/>
    <property type="project" value="UniProtKB-SubCell"/>
</dbReference>
<evidence type="ECO:0000256" key="9">
    <source>
        <dbReference type="ARBA" id="ARBA00023176"/>
    </source>
</evidence>
<dbReference type="AlphaFoldDB" id="A0A0P1KWN2"/>
<protein>
    <submittedName>
        <fullName evidence="13">LAQU0S18e00254g1_1</fullName>
    </submittedName>
</protein>
<dbReference type="CDD" id="cd09251">
    <property type="entry name" value="AP-2_Mu2_Cterm"/>
    <property type="match status" value="1"/>
</dbReference>
<dbReference type="Gene3D" id="3.30.450.60">
    <property type="match status" value="1"/>
</dbReference>
<dbReference type="PRINTS" id="PR00314">
    <property type="entry name" value="CLATHRINADPT"/>
</dbReference>
<evidence type="ECO:0000256" key="1">
    <source>
        <dbReference type="ARBA" id="ARBA00004156"/>
    </source>
</evidence>
<dbReference type="InterPro" id="IPR018240">
    <property type="entry name" value="Clathrin_mu_CS"/>
</dbReference>
<dbReference type="PIRSF" id="PIRSF005992">
    <property type="entry name" value="Clathrin_mu"/>
    <property type="match status" value="1"/>
</dbReference>
<evidence type="ECO:0000256" key="10">
    <source>
        <dbReference type="ARBA" id="ARBA00023329"/>
    </source>
</evidence>
<dbReference type="Proteomes" id="UP000236544">
    <property type="component" value="Unassembled WGS sequence"/>
</dbReference>
<dbReference type="Pfam" id="PF00928">
    <property type="entry name" value="Adap_comp_sub"/>
    <property type="match status" value="1"/>
</dbReference>
<feature type="domain" description="MHD" evidence="12">
    <location>
        <begin position="195"/>
        <end position="465"/>
    </location>
</feature>
<keyword evidence="6" id="KW-0254">Endocytosis</keyword>
<dbReference type="CDD" id="cd14836">
    <property type="entry name" value="AP2_Mu_N"/>
    <property type="match status" value="1"/>
</dbReference>
<keyword evidence="5" id="KW-1003">Cell membrane</keyword>
<sequence>MLSALFIFSLRGELLVSKHVRSSVPKSMSEIFRIQVINNLDVRSPVLTLGSTTFHHVKSPGNLWIVAVSRSNADSAAIWEFLYKFSTLLEAFGLHSENELKEDFMICYELLDIVLEDGVPVDTELGSVASKMSVKPSASTERINTFIESGNGGTNRILPVAQFLRARSSSSNLHDSYSKAPSNIPWRMNGIKYKKNEVFLNVNERISILVSKDGSILKSYVDGTVEATTHLSGMPVCRFGLNDSLSVSTPFGDNESPTTNKKAIPKAAAGSVMLEDCKFHQCVQLDKFQSERTINFIPPDGSFELMKYHVRENLNLPFKITPVVTLFKANSIDYRVTIKSLFPSKLTAKDVQLRIPVPPETVDCHISTSNGRCKFVPEESAIIWKFNKYQGLTENSLSATAVPMKESTLNIDQWPKPPMSLKFEIVMFSNSGLVVRFFDVSEGNRNYKMVKWIKYLSKSGAYEVRY</sequence>
<dbReference type="InterPro" id="IPR028565">
    <property type="entry name" value="MHD"/>
</dbReference>
<evidence type="ECO:0000313" key="13">
    <source>
        <dbReference type="EMBL" id="CUS24614.1"/>
    </source>
</evidence>
<dbReference type="GO" id="GO:0030131">
    <property type="term" value="C:clathrin adaptor complex"/>
    <property type="evidence" value="ECO:0007669"/>
    <property type="project" value="UniProtKB-UniRule"/>
</dbReference>
<evidence type="ECO:0000256" key="8">
    <source>
        <dbReference type="ARBA" id="ARBA00023136"/>
    </source>
</evidence>
<dbReference type="PANTHER" id="PTHR10529">
    <property type="entry name" value="AP COMPLEX SUBUNIT MU"/>
    <property type="match status" value="1"/>
</dbReference>
<accession>A0A0P1KWN2</accession>
<evidence type="ECO:0000259" key="12">
    <source>
        <dbReference type="PROSITE" id="PS51072"/>
    </source>
</evidence>
<dbReference type="PROSITE" id="PS00991">
    <property type="entry name" value="CLAT_ADAPTOR_M_2"/>
    <property type="match status" value="1"/>
</dbReference>
<dbReference type="SUPFAM" id="SSF49447">
    <property type="entry name" value="Second domain of Mu2 adaptin subunit (ap50) of ap2 adaptor"/>
    <property type="match status" value="1"/>
</dbReference>
<dbReference type="InterPro" id="IPR036168">
    <property type="entry name" value="AP2_Mu_C_sf"/>
</dbReference>
<keyword evidence="8" id="KW-0472">Membrane</keyword>
<dbReference type="SUPFAM" id="SSF64356">
    <property type="entry name" value="SNARE-like"/>
    <property type="match status" value="1"/>
</dbReference>
<proteinExistence type="inferred from homology"/>
<evidence type="ECO:0000313" key="14">
    <source>
        <dbReference type="Proteomes" id="UP000236544"/>
    </source>
</evidence>
<comment type="subcellular location">
    <subcellularLocation>
        <location evidence="2">Cell membrane</location>
    </subcellularLocation>
    <subcellularLocation>
        <location evidence="1">Cytoplasmic vesicle membrane</location>
    </subcellularLocation>
    <subcellularLocation>
        <location evidence="3">Membrane</location>
        <location evidence="3">Coated pit</location>
        <topology evidence="3">Peripheral membrane protein</topology>
        <orientation evidence="3">Cytoplasmic side</orientation>
    </subcellularLocation>
</comment>
<dbReference type="InterPro" id="IPR043532">
    <property type="entry name" value="AP2_Mu_N"/>
</dbReference>
<gene>
    <name evidence="13" type="ORF">LAQU0_S18e00254g</name>
</gene>
<dbReference type="InterPro" id="IPR011012">
    <property type="entry name" value="Longin-like_dom_sf"/>
</dbReference>
<dbReference type="InterPro" id="IPR043512">
    <property type="entry name" value="Mu2_C"/>
</dbReference>
<keyword evidence="10" id="KW-0968">Cytoplasmic vesicle</keyword>
<name>A0A0P1KWN2_9SACH</name>
<comment type="similarity">
    <text evidence="11">Belongs to the adaptor complexes medium subunit family.</text>
</comment>
<dbReference type="Gene3D" id="2.60.40.1170">
    <property type="entry name" value="Mu homology domain, subdomain B"/>
    <property type="match status" value="2"/>
</dbReference>
<keyword evidence="4 11" id="KW-0813">Transport</keyword>
<reference evidence="14" key="1">
    <citation type="submission" date="2015-10" db="EMBL/GenBank/DDBJ databases">
        <authorList>
            <person name="Devillers H."/>
        </authorList>
    </citation>
    <scope>NUCLEOTIDE SEQUENCE [LARGE SCALE GENOMIC DNA]</scope>
</reference>
<dbReference type="OrthoDB" id="10259133at2759"/>